<dbReference type="SFLD" id="SFLDG01072">
    <property type="entry name" value="dehydrogenase_like"/>
    <property type="match status" value="1"/>
</dbReference>
<dbReference type="CDD" id="cd01335">
    <property type="entry name" value="Radical_SAM"/>
    <property type="match status" value="1"/>
</dbReference>
<evidence type="ECO:0000256" key="5">
    <source>
        <dbReference type="ARBA" id="ARBA00023014"/>
    </source>
</evidence>
<dbReference type="EMBL" id="DVOH01000021">
    <property type="protein sequence ID" value="HIV00021.1"/>
    <property type="molecule type" value="Genomic_DNA"/>
</dbReference>
<evidence type="ECO:0000256" key="2">
    <source>
        <dbReference type="ARBA" id="ARBA00022691"/>
    </source>
</evidence>
<evidence type="ECO:0000256" key="6">
    <source>
        <dbReference type="ARBA" id="ARBA00023601"/>
    </source>
</evidence>
<evidence type="ECO:0000313" key="9">
    <source>
        <dbReference type="Proteomes" id="UP000886891"/>
    </source>
</evidence>
<reference evidence="8" key="1">
    <citation type="submission" date="2020-10" db="EMBL/GenBank/DDBJ databases">
        <authorList>
            <person name="Gilroy R."/>
        </authorList>
    </citation>
    <scope>NUCLEOTIDE SEQUENCE</scope>
    <source>
        <strain evidence="8">23406</strain>
    </source>
</reference>
<comment type="similarity">
    <text evidence="6">Belongs to the radical SAM superfamily. Anaerobic sulfatase-maturating enzyme family.</text>
</comment>
<reference evidence="8" key="2">
    <citation type="journal article" date="2021" name="PeerJ">
        <title>Extensive microbial diversity within the chicken gut microbiome revealed by metagenomics and culture.</title>
        <authorList>
            <person name="Gilroy R."/>
            <person name="Ravi A."/>
            <person name="Getino M."/>
            <person name="Pursley I."/>
            <person name="Horton D.L."/>
            <person name="Alikhan N.F."/>
            <person name="Baker D."/>
            <person name="Gharbi K."/>
            <person name="Hall N."/>
            <person name="Watson M."/>
            <person name="Adriaenssens E.M."/>
            <person name="Foster-Nyarko E."/>
            <person name="Jarju S."/>
            <person name="Secka A."/>
            <person name="Antonio M."/>
            <person name="Oren A."/>
            <person name="Chaudhuri R.R."/>
            <person name="La Ragione R."/>
            <person name="Hildebrand F."/>
            <person name="Pallen M.J."/>
        </authorList>
    </citation>
    <scope>NUCLEOTIDE SEQUENCE</scope>
    <source>
        <strain evidence="8">23406</strain>
    </source>
</reference>
<proteinExistence type="inferred from homology"/>
<protein>
    <submittedName>
        <fullName evidence="8">Radical SAM protein</fullName>
    </submittedName>
</protein>
<dbReference type="Proteomes" id="UP000886891">
    <property type="component" value="Unassembled WGS sequence"/>
</dbReference>
<keyword evidence="2" id="KW-0949">S-adenosyl-L-methionine</keyword>
<keyword evidence="3" id="KW-0479">Metal-binding</keyword>
<dbReference type="PROSITE" id="PS51918">
    <property type="entry name" value="RADICAL_SAM"/>
    <property type="match status" value="1"/>
</dbReference>
<dbReference type="InterPro" id="IPR007197">
    <property type="entry name" value="rSAM"/>
</dbReference>
<name>A0A9D1NBT7_9FIRM</name>
<feature type="domain" description="Radical SAM core" evidence="7">
    <location>
        <begin position="1"/>
        <end position="227"/>
    </location>
</feature>
<comment type="cofactor">
    <cofactor evidence="1">
        <name>[4Fe-4S] cluster</name>
        <dbReference type="ChEBI" id="CHEBI:49883"/>
    </cofactor>
</comment>
<dbReference type="Gene3D" id="3.20.20.70">
    <property type="entry name" value="Aldolase class I"/>
    <property type="match status" value="1"/>
</dbReference>
<evidence type="ECO:0000256" key="3">
    <source>
        <dbReference type="ARBA" id="ARBA00022723"/>
    </source>
</evidence>
<dbReference type="Pfam" id="PF13186">
    <property type="entry name" value="SPASM"/>
    <property type="match status" value="1"/>
</dbReference>
<dbReference type="Pfam" id="PF04055">
    <property type="entry name" value="Radical_SAM"/>
    <property type="match status" value="1"/>
</dbReference>
<sequence>MPPISVMLKPASALCNLQCRYCFYHDLAKHRESYSYGMMSLATLENVLQKAFSYADGDRVYLSFQGGEPTLCGKDFFAFAAEGIKRFRGKLEVELALQTNATLLDDETIELLARYDYLVGVSIDGPPALNALRLDRNGNPTSEATLRNAKRLLERGVRVNILCVVTPEVARNIVEVYRYFVDLGFRNLQFIPCLKPFGTKHSRHCLTAKQYSDYLLDLFRCYHADFRAGQYVSVRQLDNFVRRAHGLPADQCGQNGHCSRQFVVEGDGSVFPCDFYCLDEYRLGNINDTDTDFGRLSHHPKALAFLQESTVLPERCKQCPYLQLCGNGCKRERLDLDCCQGHKRLFAHALPYLKAMS</sequence>
<accession>A0A9D1NBT7</accession>
<dbReference type="SUPFAM" id="SSF102114">
    <property type="entry name" value="Radical SAM enzymes"/>
    <property type="match status" value="1"/>
</dbReference>
<comment type="caution">
    <text evidence="8">The sequence shown here is derived from an EMBL/GenBank/DDBJ whole genome shotgun (WGS) entry which is preliminary data.</text>
</comment>
<keyword evidence="5" id="KW-0411">Iron-sulfur</keyword>
<dbReference type="GO" id="GO:0046872">
    <property type="term" value="F:metal ion binding"/>
    <property type="evidence" value="ECO:0007669"/>
    <property type="project" value="UniProtKB-KW"/>
</dbReference>
<dbReference type="SFLD" id="SFLDG01386">
    <property type="entry name" value="main_SPASM_domain-containing"/>
    <property type="match status" value="1"/>
</dbReference>
<dbReference type="PANTHER" id="PTHR43273:SF3">
    <property type="entry name" value="ANAEROBIC SULFATASE-MATURATING ENZYME HOMOLOG ASLB-RELATED"/>
    <property type="match status" value="1"/>
</dbReference>
<dbReference type="InterPro" id="IPR013785">
    <property type="entry name" value="Aldolase_TIM"/>
</dbReference>
<evidence type="ECO:0000259" key="7">
    <source>
        <dbReference type="PROSITE" id="PS51918"/>
    </source>
</evidence>
<dbReference type="AlphaFoldDB" id="A0A9D1NBT7"/>
<dbReference type="InterPro" id="IPR023867">
    <property type="entry name" value="Sulphatase_maturase_rSAM"/>
</dbReference>
<dbReference type="PANTHER" id="PTHR43273">
    <property type="entry name" value="ANAEROBIC SULFATASE-MATURATING ENZYME HOMOLOG ASLB-RELATED"/>
    <property type="match status" value="1"/>
</dbReference>
<evidence type="ECO:0000256" key="4">
    <source>
        <dbReference type="ARBA" id="ARBA00023004"/>
    </source>
</evidence>
<dbReference type="GO" id="GO:0051536">
    <property type="term" value="F:iron-sulfur cluster binding"/>
    <property type="evidence" value="ECO:0007669"/>
    <property type="project" value="UniProtKB-KW"/>
</dbReference>
<dbReference type="NCBIfam" id="TIGR04085">
    <property type="entry name" value="rSAM_more_4Fe4S"/>
    <property type="match status" value="1"/>
</dbReference>
<dbReference type="InterPro" id="IPR023885">
    <property type="entry name" value="4Fe4S-binding_SPASM_dom"/>
</dbReference>
<gene>
    <name evidence="8" type="ORF">IAB14_02760</name>
</gene>
<organism evidence="8 9">
    <name type="scientific">Candidatus Stercoripulliclostridium merdipullorum</name>
    <dbReference type="NCBI Taxonomy" id="2840952"/>
    <lineage>
        <taxon>Bacteria</taxon>
        <taxon>Bacillati</taxon>
        <taxon>Bacillota</taxon>
        <taxon>Clostridia</taxon>
        <taxon>Eubacteriales</taxon>
        <taxon>Candidatus Stercoripulliclostridium</taxon>
    </lineage>
</organism>
<evidence type="ECO:0000313" key="8">
    <source>
        <dbReference type="EMBL" id="HIV00021.1"/>
    </source>
</evidence>
<dbReference type="SFLD" id="SFLDG01067">
    <property type="entry name" value="SPASM/twitch_domain_containing"/>
    <property type="match status" value="1"/>
</dbReference>
<dbReference type="SFLD" id="SFLDS00029">
    <property type="entry name" value="Radical_SAM"/>
    <property type="match status" value="1"/>
</dbReference>
<keyword evidence="4" id="KW-0408">Iron</keyword>
<dbReference type="SFLD" id="SFLDG01384">
    <property type="entry name" value="thioether_bond_formation_requi"/>
    <property type="match status" value="1"/>
</dbReference>
<dbReference type="GO" id="GO:0016491">
    <property type="term" value="F:oxidoreductase activity"/>
    <property type="evidence" value="ECO:0007669"/>
    <property type="project" value="InterPro"/>
</dbReference>
<dbReference type="InterPro" id="IPR058240">
    <property type="entry name" value="rSAM_sf"/>
</dbReference>
<evidence type="ECO:0000256" key="1">
    <source>
        <dbReference type="ARBA" id="ARBA00001966"/>
    </source>
</evidence>